<dbReference type="KEGG" id="alus:STSP2_01811"/>
<accession>A0A1U9NL33</accession>
<evidence type="ECO:0000256" key="1">
    <source>
        <dbReference type="SAM" id="Coils"/>
    </source>
</evidence>
<dbReference type="Pfam" id="PF17253">
    <property type="entry name" value="DUF5320"/>
    <property type="match status" value="1"/>
</dbReference>
<gene>
    <name evidence="3" type="ORF">STSP2_01811</name>
</gene>
<sequence length="107" mass="11362">MPFRDGTGPNGAGPLTGRGMGPCSGDAYGRAPRRGYFGRGPGRGRGFGRGFRNWAGGGWGFGGAPVDNPENYEPASENLTDLEAQAQGLRESLNDLESRIKSMKEEK</sequence>
<protein>
    <recommendedName>
        <fullName evidence="5">DUF5320 domain-containing protein</fullName>
    </recommendedName>
</protein>
<name>A0A1U9NL33_9BACT</name>
<keyword evidence="1" id="KW-0175">Coiled coil</keyword>
<feature type="compositionally biased region" description="Gly residues" evidence="2">
    <location>
        <begin position="37"/>
        <end position="49"/>
    </location>
</feature>
<dbReference type="AlphaFoldDB" id="A0A1U9NL33"/>
<reference evidence="4" key="1">
    <citation type="submission" date="2017-02" db="EMBL/GenBank/DDBJ databases">
        <title>Comparative genomics and description of representatives of a novel lineage of planctomycetes thriving in anoxic sediments.</title>
        <authorList>
            <person name="Spring S."/>
            <person name="Bunk B."/>
            <person name="Sproer C."/>
        </authorList>
    </citation>
    <scope>NUCLEOTIDE SEQUENCE [LARGE SCALE GENOMIC DNA]</scope>
    <source>
        <strain evidence="4">ST-NAGAB-D1</strain>
    </source>
</reference>
<evidence type="ECO:0000313" key="4">
    <source>
        <dbReference type="Proteomes" id="UP000189674"/>
    </source>
</evidence>
<evidence type="ECO:0008006" key="5">
    <source>
        <dbReference type="Google" id="ProtNLM"/>
    </source>
</evidence>
<dbReference type="RefSeq" id="WP_146661834.1">
    <property type="nucleotide sequence ID" value="NZ_CP019791.1"/>
</dbReference>
<evidence type="ECO:0000256" key="2">
    <source>
        <dbReference type="SAM" id="MobiDB-lite"/>
    </source>
</evidence>
<proteinExistence type="predicted"/>
<feature type="coiled-coil region" evidence="1">
    <location>
        <begin position="79"/>
        <end position="106"/>
    </location>
</feature>
<organism evidence="3 4">
    <name type="scientific">Anaerohalosphaera lusitana</name>
    <dbReference type="NCBI Taxonomy" id="1936003"/>
    <lineage>
        <taxon>Bacteria</taxon>
        <taxon>Pseudomonadati</taxon>
        <taxon>Planctomycetota</taxon>
        <taxon>Phycisphaerae</taxon>
        <taxon>Sedimentisphaerales</taxon>
        <taxon>Anaerohalosphaeraceae</taxon>
        <taxon>Anaerohalosphaera</taxon>
    </lineage>
</organism>
<keyword evidence="4" id="KW-1185">Reference proteome</keyword>
<dbReference type="EMBL" id="CP019791">
    <property type="protein sequence ID" value="AQT68643.1"/>
    <property type="molecule type" value="Genomic_DNA"/>
</dbReference>
<feature type="compositionally biased region" description="Gly residues" evidence="2">
    <location>
        <begin position="8"/>
        <end position="22"/>
    </location>
</feature>
<dbReference type="OrthoDB" id="1551492at2"/>
<dbReference type="Proteomes" id="UP000189674">
    <property type="component" value="Chromosome"/>
</dbReference>
<feature type="region of interest" description="Disordered" evidence="2">
    <location>
        <begin position="1"/>
        <end position="49"/>
    </location>
</feature>
<evidence type="ECO:0000313" key="3">
    <source>
        <dbReference type="EMBL" id="AQT68643.1"/>
    </source>
</evidence>
<dbReference type="STRING" id="1936003.STSP2_01811"/>
<dbReference type="InterPro" id="IPR035205">
    <property type="entry name" value="DUF5320"/>
</dbReference>